<gene>
    <name evidence="2" type="ORF">LU674_001820</name>
</gene>
<evidence type="ECO:0000313" key="3">
    <source>
        <dbReference type="Proteomes" id="UP001165439"/>
    </source>
</evidence>
<organism evidence="2 3">
    <name type="scientific">Pseudomonas alloputida</name>
    <dbReference type="NCBI Taxonomy" id="1940621"/>
    <lineage>
        <taxon>Bacteria</taxon>
        <taxon>Pseudomonadati</taxon>
        <taxon>Pseudomonadota</taxon>
        <taxon>Gammaproteobacteria</taxon>
        <taxon>Pseudomonadales</taxon>
        <taxon>Pseudomonadaceae</taxon>
        <taxon>Pseudomonas</taxon>
    </lineage>
</organism>
<dbReference type="RefSeq" id="WP_023383670.1">
    <property type="nucleotide sequence ID" value="NZ_JAJSRF020000001.1"/>
</dbReference>
<reference evidence="2" key="1">
    <citation type="submission" date="2023-06" db="EMBL/GenBank/DDBJ databases">
        <title>MBL-encoding genomic islands in Pseudomonas spp. in Poland.</title>
        <authorList>
            <person name="Urbanowicz P."/>
            <person name="Izdebski R."/>
            <person name="Biedrzycka M."/>
            <person name="Gniadkowski M."/>
        </authorList>
    </citation>
    <scope>NUCLEOTIDE SEQUENCE</scope>
    <source>
        <strain evidence="2">NMI5768_13</strain>
    </source>
</reference>
<proteinExistence type="predicted"/>
<feature type="transmembrane region" description="Helical" evidence="1">
    <location>
        <begin position="47"/>
        <end position="67"/>
    </location>
</feature>
<accession>A0AAW7HDY2</accession>
<evidence type="ECO:0000256" key="1">
    <source>
        <dbReference type="SAM" id="Phobius"/>
    </source>
</evidence>
<protein>
    <submittedName>
        <fullName evidence="2">Uncharacterized protein</fullName>
    </submittedName>
</protein>
<evidence type="ECO:0000313" key="2">
    <source>
        <dbReference type="EMBL" id="MDM3951090.1"/>
    </source>
</evidence>
<dbReference type="AlphaFoldDB" id="A0AAW7HDY2"/>
<keyword evidence="1" id="KW-0812">Transmembrane</keyword>
<name>A0AAW7HDY2_9PSED</name>
<feature type="transmembrane region" description="Helical" evidence="1">
    <location>
        <begin position="12"/>
        <end position="35"/>
    </location>
</feature>
<dbReference type="EMBL" id="JAJSRF020000001">
    <property type="protein sequence ID" value="MDM3951090.1"/>
    <property type="molecule type" value="Genomic_DNA"/>
</dbReference>
<dbReference type="Proteomes" id="UP001165439">
    <property type="component" value="Unassembled WGS sequence"/>
</dbReference>
<comment type="caution">
    <text evidence="2">The sequence shown here is derived from an EMBL/GenBank/DDBJ whole genome shotgun (WGS) entry which is preliminary data.</text>
</comment>
<keyword evidence="1" id="KW-0472">Membrane</keyword>
<sequence length="81" mass="9030">MDKVNRATRRTDLTLVLSGLGCLAISLAVAFWIWNHPYAGPDLRSEFSMFMAPVFMLGLSLSLWGSCSLSASRKQHRQSIN</sequence>
<keyword evidence="1" id="KW-1133">Transmembrane helix</keyword>